<evidence type="ECO:0000256" key="4">
    <source>
        <dbReference type="PROSITE-ProRule" id="PRU00335"/>
    </source>
</evidence>
<keyword evidence="3" id="KW-0804">Transcription</keyword>
<sequence>MPKVKTSKAEVLKKVIPVLRARGVQNSSMSELSKACQIQKSHFYYYFSNKDELIKEVLATVHSYFHHNLFKIIDNPSMSIEEKIVKMKTLMFKIFQVSDGGCIMANTALETIHLDPIYKKEIQSFFQDFISGIERLLQQSQYDANEATELAEQMVQDIEGGILLMQVYDDSKYLDKAIQRMEKIILKK</sequence>
<dbReference type="STRING" id="570521.SAMN04488508_101366"/>
<dbReference type="Pfam" id="PF21993">
    <property type="entry name" value="TetR_C_13_2"/>
    <property type="match status" value="1"/>
</dbReference>
<dbReference type="AlphaFoldDB" id="A0A1M6AM90"/>
<feature type="domain" description="HTH tetR-type" evidence="5">
    <location>
        <begin position="5"/>
        <end position="65"/>
    </location>
</feature>
<name>A0A1M6AM90_9FLAO</name>
<dbReference type="SUPFAM" id="SSF48498">
    <property type="entry name" value="Tetracyclin repressor-like, C-terminal domain"/>
    <property type="match status" value="1"/>
</dbReference>
<keyword evidence="7" id="KW-1185">Reference proteome</keyword>
<evidence type="ECO:0000313" key="7">
    <source>
        <dbReference type="Proteomes" id="UP000184432"/>
    </source>
</evidence>
<organism evidence="6 7">
    <name type="scientific">Aquimarina spongiae</name>
    <dbReference type="NCBI Taxonomy" id="570521"/>
    <lineage>
        <taxon>Bacteria</taxon>
        <taxon>Pseudomonadati</taxon>
        <taxon>Bacteroidota</taxon>
        <taxon>Flavobacteriia</taxon>
        <taxon>Flavobacteriales</taxon>
        <taxon>Flavobacteriaceae</taxon>
        <taxon>Aquimarina</taxon>
    </lineage>
</organism>
<dbReference type="PANTHER" id="PTHR47506:SF7">
    <property type="entry name" value="TRANSCRIPTIONAL REGULATORY PROTEIN"/>
    <property type="match status" value="1"/>
</dbReference>
<proteinExistence type="predicted"/>
<dbReference type="Gene3D" id="1.10.357.10">
    <property type="entry name" value="Tetracycline Repressor, domain 2"/>
    <property type="match status" value="1"/>
</dbReference>
<dbReference type="PANTHER" id="PTHR47506">
    <property type="entry name" value="TRANSCRIPTIONAL REGULATORY PROTEIN"/>
    <property type="match status" value="1"/>
</dbReference>
<evidence type="ECO:0000259" key="5">
    <source>
        <dbReference type="PROSITE" id="PS50977"/>
    </source>
</evidence>
<evidence type="ECO:0000256" key="2">
    <source>
        <dbReference type="ARBA" id="ARBA00023125"/>
    </source>
</evidence>
<evidence type="ECO:0000313" key="6">
    <source>
        <dbReference type="EMBL" id="SHI37541.1"/>
    </source>
</evidence>
<dbReference type="OrthoDB" id="9798857at2"/>
<gene>
    <name evidence="6" type="ORF">SAMN04488508_101366</name>
</gene>
<reference evidence="7" key="1">
    <citation type="submission" date="2016-11" db="EMBL/GenBank/DDBJ databases">
        <authorList>
            <person name="Varghese N."/>
            <person name="Submissions S."/>
        </authorList>
    </citation>
    <scope>NUCLEOTIDE SEQUENCE [LARGE SCALE GENOMIC DNA]</scope>
    <source>
        <strain evidence="7">DSM 22623</strain>
    </source>
</reference>
<dbReference type="Proteomes" id="UP000184432">
    <property type="component" value="Unassembled WGS sequence"/>
</dbReference>
<evidence type="ECO:0000256" key="3">
    <source>
        <dbReference type="ARBA" id="ARBA00023163"/>
    </source>
</evidence>
<dbReference type="InterPro" id="IPR054156">
    <property type="entry name" value="YxaF_TetR_C"/>
</dbReference>
<dbReference type="InterPro" id="IPR009057">
    <property type="entry name" value="Homeodomain-like_sf"/>
</dbReference>
<keyword evidence="2 4" id="KW-0238">DNA-binding</keyword>
<accession>A0A1M6AM90</accession>
<dbReference type="GO" id="GO:0003677">
    <property type="term" value="F:DNA binding"/>
    <property type="evidence" value="ECO:0007669"/>
    <property type="project" value="UniProtKB-UniRule"/>
</dbReference>
<dbReference type="RefSeq" id="WP_073313026.1">
    <property type="nucleotide sequence ID" value="NZ_FQYP01000001.1"/>
</dbReference>
<dbReference type="InterPro" id="IPR001647">
    <property type="entry name" value="HTH_TetR"/>
</dbReference>
<dbReference type="PROSITE" id="PS50977">
    <property type="entry name" value="HTH_TETR_2"/>
    <property type="match status" value="1"/>
</dbReference>
<dbReference type="InterPro" id="IPR036271">
    <property type="entry name" value="Tet_transcr_reg_TetR-rel_C_sf"/>
</dbReference>
<dbReference type="EMBL" id="FQYP01000001">
    <property type="protein sequence ID" value="SHI37541.1"/>
    <property type="molecule type" value="Genomic_DNA"/>
</dbReference>
<protein>
    <submittedName>
        <fullName evidence="6">Transcriptional regulator, TetR family</fullName>
    </submittedName>
</protein>
<keyword evidence="1" id="KW-0805">Transcription regulation</keyword>
<dbReference type="Pfam" id="PF00440">
    <property type="entry name" value="TetR_N"/>
    <property type="match status" value="1"/>
</dbReference>
<dbReference type="SUPFAM" id="SSF46689">
    <property type="entry name" value="Homeodomain-like"/>
    <property type="match status" value="1"/>
</dbReference>
<feature type="DNA-binding region" description="H-T-H motif" evidence="4">
    <location>
        <begin position="28"/>
        <end position="47"/>
    </location>
</feature>
<evidence type="ECO:0000256" key="1">
    <source>
        <dbReference type="ARBA" id="ARBA00023015"/>
    </source>
</evidence>